<evidence type="ECO:0000256" key="12">
    <source>
        <dbReference type="RuleBase" id="RU000688"/>
    </source>
</evidence>
<feature type="domain" description="G-protein coupled receptors family 1 profile" evidence="15">
    <location>
        <begin position="90"/>
        <end position="418"/>
    </location>
</feature>
<keyword evidence="3" id="KW-1003">Cell membrane</keyword>
<feature type="transmembrane region" description="Helical" evidence="14">
    <location>
        <begin position="191"/>
        <end position="212"/>
    </location>
</feature>
<evidence type="ECO:0000256" key="2">
    <source>
        <dbReference type="ARBA" id="ARBA00010663"/>
    </source>
</evidence>
<evidence type="ECO:0000256" key="8">
    <source>
        <dbReference type="ARBA" id="ARBA00023157"/>
    </source>
</evidence>
<dbReference type="PRINTS" id="PR01565">
    <property type="entry name" value="NEUROMEDINUR"/>
</dbReference>
<dbReference type="PROSITE" id="PS50262">
    <property type="entry name" value="G_PROTEIN_RECEP_F1_2"/>
    <property type="match status" value="1"/>
</dbReference>
<evidence type="ECO:0000256" key="10">
    <source>
        <dbReference type="ARBA" id="ARBA00023180"/>
    </source>
</evidence>
<dbReference type="Proteomes" id="UP001642540">
    <property type="component" value="Unassembled WGS sequence"/>
</dbReference>
<name>A0ABP1PXJ9_9HEXA</name>
<accession>A0ABP1PXJ9</accession>
<feature type="transmembrane region" description="Helical" evidence="14">
    <location>
        <begin position="353"/>
        <end position="372"/>
    </location>
</feature>
<feature type="transmembrane region" description="Helical" evidence="14">
    <location>
        <begin position="398"/>
        <end position="421"/>
    </location>
</feature>
<feature type="region of interest" description="Disordered" evidence="13">
    <location>
        <begin position="833"/>
        <end position="852"/>
    </location>
</feature>
<dbReference type="PRINTS" id="PR00237">
    <property type="entry name" value="GPCRRHODOPSN"/>
</dbReference>
<reference evidence="16 17" key="1">
    <citation type="submission" date="2024-08" db="EMBL/GenBank/DDBJ databases">
        <authorList>
            <person name="Cucini C."/>
            <person name="Frati F."/>
        </authorList>
    </citation>
    <scope>NUCLEOTIDE SEQUENCE [LARGE SCALE GENOMIC DNA]</scope>
</reference>
<organism evidence="16 17">
    <name type="scientific">Orchesella dallaii</name>
    <dbReference type="NCBI Taxonomy" id="48710"/>
    <lineage>
        <taxon>Eukaryota</taxon>
        <taxon>Metazoa</taxon>
        <taxon>Ecdysozoa</taxon>
        <taxon>Arthropoda</taxon>
        <taxon>Hexapoda</taxon>
        <taxon>Collembola</taxon>
        <taxon>Entomobryomorpha</taxon>
        <taxon>Entomobryoidea</taxon>
        <taxon>Orchesellidae</taxon>
        <taxon>Orchesellinae</taxon>
        <taxon>Orchesella</taxon>
    </lineage>
</organism>
<feature type="transmembrane region" description="Helical" evidence="14">
    <location>
        <begin position="148"/>
        <end position="170"/>
    </location>
</feature>
<evidence type="ECO:0000313" key="16">
    <source>
        <dbReference type="EMBL" id="CAL8081332.1"/>
    </source>
</evidence>
<dbReference type="InterPro" id="IPR017452">
    <property type="entry name" value="GPCR_Rhodpsn_7TM"/>
</dbReference>
<dbReference type="InterPro" id="IPR005390">
    <property type="entry name" value="NeuromedU_rcpt"/>
</dbReference>
<dbReference type="InterPro" id="IPR000276">
    <property type="entry name" value="GPCR_Rhodpsn"/>
</dbReference>
<keyword evidence="9 12" id="KW-0675">Receptor</keyword>
<keyword evidence="5 14" id="KW-1133">Transmembrane helix</keyword>
<evidence type="ECO:0000256" key="9">
    <source>
        <dbReference type="ARBA" id="ARBA00023170"/>
    </source>
</evidence>
<evidence type="ECO:0000256" key="13">
    <source>
        <dbReference type="SAM" id="MobiDB-lite"/>
    </source>
</evidence>
<dbReference type="EMBL" id="CAXLJM020000015">
    <property type="protein sequence ID" value="CAL8081332.1"/>
    <property type="molecule type" value="Genomic_DNA"/>
</dbReference>
<comment type="similarity">
    <text evidence="2 12">Belongs to the G-protein coupled receptor 1 family.</text>
</comment>
<evidence type="ECO:0000256" key="3">
    <source>
        <dbReference type="ARBA" id="ARBA00022475"/>
    </source>
</evidence>
<feature type="transmembrane region" description="Helical" evidence="14">
    <location>
        <begin position="111"/>
        <end position="136"/>
    </location>
</feature>
<gene>
    <name evidence="16" type="ORF">ODALV1_LOCUS4886</name>
</gene>
<keyword evidence="6 12" id="KW-0297">G-protein coupled receptor</keyword>
<dbReference type="CDD" id="cd15134">
    <property type="entry name" value="7tmA_capaR"/>
    <property type="match status" value="1"/>
</dbReference>
<evidence type="ECO:0000256" key="7">
    <source>
        <dbReference type="ARBA" id="ARBA00023136"/>
    </source>
</evidence>
<evidence type="ECO:0000256" key="14">
    <source>
        <dbReference type="SAM" id="Phobius"/>
    </source>
</evidence>
<protein>
    <recommendedName>
        <fullName evidence="15">G-protein coupled receptors family 1 profile domain-containing protein</fullName>
    </recommendedName>
</protein>
<dbReference type="Gene3D" id="1.20.1070.10">
    <property type="entry name" value="Rhodopsin 7-helix transmembrane proteins"/>
    <property type="match status" value="1"/>
</dbReference>
<dbReference type="SUPFAM" id="SSF81321">
    <property type="entry name" value="Family A G protein-coupled receptor-like"/>
    <property type="match status" value="1"/>
</dbReference>
<keyword evidence="10" id="KW-0325">Glycoprotein</keyword>
<evidence type="ECO:0000256" key="11">
    <source>
        <dbReference type="ARBA" id="ARBA00023224"/>
    </source>
</evidence>
<comment type="caution">
    <text evidence="16">The sequence shown here is derived from an EMBL/GenBank/DDBJ whole genome shotgun (WGS) entry which is preliminary data.</text>
</comment>
<dbReference type="PANTHER" id="PTHR24243">
    <property type="entry name" value="G-PROTEIN COUPLED RECEPTOR"/>
    <property type="match status" value="1"/>
</dbReference>
<feature type="transmembrane region" description="Helical" evidence="14">
    <location>
        <begin position="245"/>
        <end position="273"/>
    </location>
</feature>
<evidence type="ECO:0000313" key="17">
    <source>
        <dbReference type="Proteomes" id="UP001642540"/>
    </source>
</evidence>
<evidence type="ECO:0000259" key="15">
    <source>
        <dbReference type="PROSITE" id="PS50262"/>
    </source>
</evidence>
<keyword evidence="7 14" id="KW-0472">Membrane</keyword>
<evidence type="ECO:0000256" key="5">
    <source>
        <dbReference type="ARBA" id="ARBA00022989"/>
    </source>
</evidence>
<keyword evidence="8" id="KW-1015">Disulfide bond</keyword>
<evidence type="ECO:0000256" key="1">
    <source>
        <dbReference type="ARBA" id="ARBA00004651"/>
    </source>
</evidence>
<evidence type="ECO:0000256" key="4">
    <source>
        <dbReference type="ARBA" id="ARBA00022692"/>
    </source>
</evidence>
<keyword evidence="4 12" id="KW-0812">Transmembrane</keyword>
<keyword evidence="11 12" id="KW-0807">Transducer</keyword>
<sequence length="852" mass="95094">MRNFEFDLVLNGTSDPSQVASTMELEFDDVQRLLELPFLVDNSSDCLNLTESEIRECYLKLYLGPRGLPWESLIPVTIIYFLIFVTGVFGNVTTCIVILTNQYMQTATNYYLFNLAMADMTTLIVAMPMELFVLWQQYPWIFGEIGCALRGVITECTTYASILTIVAFTTERYIAICHPMKTQTKSKLSRATRVITLIWIISIAAALPWGAYMQVNYVQDKLNRTMEESAWCGIPFDKPDGSSQLLLVVSSGIFFVMPMALILILYLQIALALHRSSTNQSLRRCCASHHPSPDMPTAHPTPKTNDFNHVGGTMERNSVQNNLNHVGTSVSSQPIPMGKRCQAEMAHIQSRRAVIKMLVAVVIAFFVCWAPYQAQRLLFVCVTKYGNWTATLRDVNQALFYIAGVFYFLNATINPILYSVMSKRFRRAFRDKLCRPGLCCLCFCCSDIMIIGPGTQVIGPFAVSTAAQPRIRPGDKHTNTLMGNNTLASTKRKLPSPTAEARLVENVGNNVNPPFTPGDGEVEIEDELSSPDRLRICTSPQEKNARTIRPTKKSHSLPDSSLFPVCCLNTDEHGSCVAGTINGTSVSSSNAKGRAIQSREHIIRCGSPHRHINHRKRLLKFTSLSAEWSFKNIFPQKGDYTTTSSYDPNLSPVKPYADGKRIKGDKVEEMERMNNCRSFESDFKLINHETDEEAFSKHSIMIEDDDSREPPPFQFHKLKRFSSYEGAILNTQMELEKIIFHADPNKCLDGDFNDKSIFSHSIQGKRNGNNNVTVPPVDHVLHLDTSTVCIARSSDGDNGISPVGGSDCSPAPNSRRLTLDSGICLCGNEACGNDQKQKHHSTNALNFTTRAS</sequence>
<dbReference type="Pfam" id="PF00001">
    <property type="entry name" value="7tm_1"/>
    <property type="match status" value="1"/>
</dbReference>
<feature type="transmembrane region" description="Helical" evidence="14">
    <location>
        <begin position="433"/>
        <end position="452"/>
    </location>
</feature>
<feature type="compositionally biased region" description="Polar residues" evidence="13">
    <location>
        <begin position="842"/>
        <end position="852"/>
    </location>
</feature>
<evidence type="ECO:0000256" key="6">
    <source>
        <dbReference type="ARBA" id="ARBA00023040"/>
    </source>
</evidence>
<feature type="transmembrane region" description="Helical" evidence="14">
    <location>
        <begin position="78"/>
        <end position="99"/>
    </location>
</feature>
<proteinExistence type="inferred from homology"/>
<keyword evidence="17" id="KW-1185">Reference proteome</keyword>
<dbReference type="PROSITE" id="PS00237">
    <property type="entry name" value="G_PROTEIN_RECEP_F1_1"/>
    <property type="match status" value="1"/>
</dbReference>
<dbReference type="PANTHER" id="PTHR24243:SF208">
    <property type="entry name" value="PYROKININ-1 RECEPTOR"/>
    <property type="match status" value="1"/>
</dbReference>
<comment type="subcellular location">
    <subcellularLocation>
        <location evidence="1">Cell membrane</location>
        <topology evidence="1">Multi-pass membrane protein</topology>
    </subcellularLocation>
</comment>